<dbReference type="InterPro" id="IPR013025">
    <property type="entry name" value="Ribosomal_uL23-like"/>
</dbReference>
<dbReference type="PANTHER" id="PTHR12059">
    <property type="entry name" value="RIBOSOMAL PROTEIN L23-RELATED"/>
    <property type="match status" value="1"/>
</dbReference>
<dbReference type="Proteomes" id="UP001527925">
    <property type="component" value="Unassembled WGS sequence"/>
</dbReference>
<keyword evidence="2 5" id="KW-0689">Ribosomal protein</keyword>
<dbReference type="GO" id="GO:0004674">
    <property type="term" value="F:protein serine/threonine kinase activity"/>
    <property type="evidence" value="ECO:0007669"/>
    <property type="project" value="UniProtKB-EC"/>
</dbReference>
<keyword evidence="5" id="KW-0808">Transferase</keyword>
<evidence type="ECO:0000313" key="6">
    <source>
        <dbReference type="Proteomes" id="UP001527925"/>
    </source>
</evidence>
<dbReference type="GO" id="GO:0005840">
    <property type="term" value="C:ribosome"/>
    <property type="evidence" value="ECO:0007669"/>
    <property type="project" value="UniProtKB-KW"/>
</dbReference>
<dbReference type="SUPFAM" id="SSF54189">
    <property type="entry name" value="Ribosomal proteins S24e, L23 and L15e"/>
    <property type="match status" value="1"/>
</dbReference>
<evidence type="ECO:0000256" key="2">
    <source>
        <dbReference type="ARBA" id="ARBA00022980"/>
    </source>
</evidence>
<comment type="similarity">
    <text evidence="1">Belongs to the universal ribosomal protein uL23 family.</text>
</comment>
<evidence type="ECO:0000256" key="4">
    <source>
        <dbReference type="ARBA" id="ARBA00039977"/>
    </source>
</evidence>
<dbReference type="InterPro" id="IPR012678">
    <property type="entry name" value="Ribosomal_uL23/eL15/eS24_sf"/>
</dbReference>
<protein>
    <recommendedName>
        <fullName evidence="4">Large ribosomal subunit protein uL23m</fullName>
    </recommendedName>
</protein>
<reference evidence="5 6" key="1">
    <citation type="submission" date="2023-09" db="EMBL/GenBank/DDBJ databases">
        <title>Pangenome analysis of Batrachochytrium dendrobatidis and related Chytrids.</title>
        <authorList>
            <person name="Yacoub M.N."/>
            <person name="Stajich J.E."/>
            <person name="James T.Y."/>
        </authorList>
    </citation>
    <scope>NUCLEOTIDE SEQUENCE [LARGE SCALE GENOMIC DNA]</scope>
    <source>
        <strain evidence="5 6">JEL0888</strain>
    </source>
</reference>
<evidence type="ECO:0000256" key="3">
    <source>
        <dbReference type="ARBA" id="ARBA00023274"/>
    </source>
</evidence>
<gene>
    <name evidence="5" type="primary">MRP20</name>
    <name evidence="5" type="ORF">HK105_202375</name>
</gene>
<keyword evidence="3" id="KW-0687">Ribonucleoprotein</keyword>
<dbReference type="PANTHER" id="PTHR12059:SF5">
    <property type="entry name" value="LARGE RIBOSOMAL SUBUNIT PROTEIN UL23M"/>
    <property type="match status" value="1"/>
</dbReference>
<dbReference type="Pfam" id="PF00276">
    <property type="entry name" value="Ribosomal_L23"/>
    <property type="match status" value="1"/>
</dbReference>
<sequence>MPTPLLPGAKLYFPNVVFRLVRSNLPPHQAVFRCPQQLNKLDIKGYLGNLYNLAITDVRTMNYLGSARRAKQVPMRTRKVATGAFKKVIVTMDSDFVFPEPPDVKNSNAMRLPPRVGFGHNAANRVRHLINEQALERGVDLQASQTSKLQ</sequence>
<proteinExistence type="inferred from homology"/>
<evidence type="ECO:0000256" key="1">
    <source>
        <dbReference type="ARBA" id="ARBA00006700"/>
    </source>
</evidence>
<dbReference type="InterPro" id="IPR012677">
    <property type="entry name" value="Nucleotide-bd_a/b_plait_sf"/>
</dbReference>
<name>A0ABR4NEL3_9FUNG</name>
<evidence type="ECO:0000313" key="5">
    <source>
        <dbReference type="EMBL" id="KAL2917961.1"/>
    </source>
</evidence>
<dbReference type="Gene3D" id="3.30.70.330">
    <property type="match status" value="1"/>
</dbReference>
<comment type="caution">
    <text evidence="5">The sequence shown here is derived from an EMBL/GenBank/DDBJ whole genome shotgun (WGS) entry which is preliminary data.</text>
</comment>
<dbReference type="EMBL" id="JADGIZ020000008">
    <property type="protein sequence ID" value="KAL2917961.1"/>
    <property type="molecule type" value="Genomic_DNA"/>
</dbReference>
<accession>A0ABR4NEL3</accession>
<organism evidence="5 6">
    <name type="scientific">Polyrhizophydium stewartii</name>
    <dbReference type="NCBI Taxonomy" id="2732419"/>
    <lineage>
        <taxon>Eukaryota</taxon>
        <taxon>Fungi</taxon>
        <taxon>Fungi incertae sedis</taxon>
        <taxon>Chytridiomycota</taxon>
        <taxon>Chytridiomycota incertae sedis</taxon>
        <taxon>Chytridiomycetes</taxon>
        <taxon>Rhizophydiales</taxon>
        <taxon>Rhizophydiales incertae sedis</taxon>
        <taxon>Polyrhizophydium</taxon>
    </lineage>
</organism>
<keyword evidence="6" id="KW-1185">Reference proteome</keyword>